<sequence length="1049" mass="117094">MTGTLRRSLEELHRSSRQDLPSLCNVLVQINDTPVWVSQQGGRWQLRVRSLSNTVNAFIAVHKAPGETGLDLKYTKTSASLLAMFDEVPLRRLLSPGEIALVQAEPRHSSDGELFLNVQAILLLRPFQTFGRIQVDYESRCARKSYLSVTKGVGTKPPDTLHMGSVGGMVAHEVFSRLAQQENRRADTPEEIFAHALGSETVGSLVFLGLKSPEDMKAALRPGLDVQEVITRSEALRRFLASDQWAPESDVLNNGIVVAPDLLGRKHVAELKYIRPGSDYDDADKQRGQIEAYLAWAMVEYGLPEVCSEWKGLLVQLHPQVDEAQRVRTLQAQPELIGGRLLKRHRLLALTNGAWLPAPNPDECNQCEFSDKALRGEEQQAAPACTFHCQMERGWECYTPPPGRACPLIDKCDQYNRFVAFERLDQFNRLRADLLDEEEERAAISQIIEALTGREGGEATGLVLGGLKVLEHKPSTLKVELPPRLQVLDFAHRDEVFELLCEGRAAGLVRMHKRRGRDQMTLSEIHSSMRPLATGTLVALRAVPEWRVSPRDQLRYLDLVQRHDEPPMSLRSGARRDRLPACTELASIEQLSPEAQLVLIDAPGRSALRTAAQKVLDWMRSSGTGRILVVDAIEGLQPAQEFADLSDLSLSEAFHADTLPVAERLRALVDGIQGKRVWCVPREQLTGIRLSTLVESLGRFSDVIIIGAETFPLLAIHRCLALGKRVTLVGQASASGPRAESLQARQSELYQNTLRLLLEAGPSIFPAQVEQVEIVRLPAVHGCAGSDRIFKFKGIQRVSRLEPHPCAAPEEGPEASTQARVQGEIELTRFVPLSLHQVQKRHVIVEVLPSERNSVRHLKELLKGITARSIERMNIMAKGHLDTALLGERVRIVDIQQSTVSASPGTEHRVTLRVPHDRFPFIQERLFTSRTEVEELLAFAKQRPQEQFHVTSPFFAQCLLISQLAMEKEIPNVIVVPLEHLGWKRPGGDRNLLVSTVVTRSNPGYPYPMNDLGRLIELFTGDYAEVHLFSSKEALTHHPVLLRLTSPRL</sequence>
<name>A0A085WRE3_9BACT</name>
<keyword evidence="2" id="KW-1185">Reference proteome</keyword>
<evidence type="ECO:0000313" key="2">
    <source>
        <dbReference type="Proteomes" id="UP000028725"/>
    </source>
</evidence>
<accession>A0A085WRE3</accession>
<dbReference type="RefSeq" id="WP_044185100.1">
    <property type="nucleotide sequence ID" value="NZ_JMCB01000003.1"/>
</dbReference>
<evidence type="ECO:0000313" key="1">
    <source>
        <dbReference type="EMBL" id="KFE70256.1"/>
    </source>
</evidence>
<dbReference type="AlphaFoldDB" id="A0A085WRE3"/>
<dbReference type="STRING" id="394096.DB31_5298"/>
<dbReference type="Proteomes" id="UP000028725">
    <property type="component" value="Unassembled WGS sequence"/>
</dbReference>
<gene>
    <name evidence="1" type="ORF">DB31_5298</name>
</gene>
<dbReference type="EMBL" id="JMCB01000003">
    <property type="protein sequence ID" value="KFE70256.1"/>
    <property type="molecule type" value="Genomic_DNA"/>
</dbReference>
<protein>
    <submittedName>
        <fullName evidence="1">Uncharacterized protein</fullName>
    </submittedName>
</protein>
<organism evidence="1 2">
    <name type="scientific">Hyalangium minutum</name>
    <dbReference type="NCBI Taxonomy" id="394096"/>
    <lineage>
        <taxon>Bacteria</taxon>
        <taxon>Pseudomonadati</taxon>
        <taxon>Myxococcota</taxon>
        <taxon>Myxococcia</taxon>
        <taxon>Myxococcales</taxon>
        <taxon>Cystobacterineae</taxon>
        <taxon>Archangiaceae</taxon>
        <taxon>Hyalangium</taxon>
    </lineage>
</organism>
<reference evidence="1 2" key="1">
    <citation type="submission" date="2014-04" db="EMBL/GenBank/DDBJ databases">
        <title>Genome assembly of Hyalangium minutum DSM 14724.</title>
        <authorList>
            <person name="Sharma G."/>
            <person name="Subramanian S."/>
        </authorList>
    </citation>
    <scope>NUCLEOTIDE SEQUENCE [LARGE SCALE GENOMIC DNA]</scope>
    <source>
        <strain evidence="1 2">DSM 14724</strain>
    </source>
</reference>
<proteinExistence type="predicted"/>
<comment type="caution">
    <text evidence="1">The sequence shown here is derived from an EMBL/GenBank/DDBJ whole genome shotgun (WGS) entry which is preliminary data.</text>
</comment>
<dbReference type="OrthoDB" id="9816625at2"/>